<dbReference type="SUPFAM" id="SSF46689">
    <property type="entry name" value="Homeodomain-like"/>
    <property type="match status" value="1"/>
</dbReference>
<evidence type="ECO:0000256" key="3">
    <source>
        <dbReference type="ARBA" id="ARBA00023163"/>
    </source>
</evidence>
<evidence type="ECO:0000256" key="1">
    <source>
        <dbReference type="ARBA" id="ARBA00023015"/>
    </source>
</evidence>
<feature type="modified residue" description="4-aspartylphosphate" evidence="4">
    <location>
        <position position="55"/>
    </location>
</feature>
<dbReference type="GO" id="GO:0003700">
    <property type="term" value="F:DNA-binding transcription factor activity"/>
    <property type="evidence" value="ECO:0007669"/>
    <property type="project" value="InterPro"/>
</dbReference>
<keyword evidence="8" id="KW-1185">Reference proteome</keyword>
<evidence type="ECO:0000313" key="8">
    <source>
        <dbReference type="Proteomes" id="UP000683139"/>
    </source>
</evidence>
<dbReference type="AlphaFoldDB" id="A0A919YSN4"/>
<feature type="domain" description="Response regulatory" evidence="6">
    <location>
        <begin position="3"/>
        <end position="120"/>
    </location>
</feature>
<dbReference type="SMART" id="SM00448">
    <property type="entry name" value="REC"/>
    <property type="match status" value="1"/>
</dbReference>
<protein>
    <recommendedName>
        <fullName evidence="9">DNA-binding response regulator</fullName>
    </recommendedName>
</protein>
<name>A0A919YSN4_9BACL</name>
<dbReference type="InterPro" id="IPR009057">
    <property type="entry name" value="Homeodomain-like_sf"/>
</dbReference>
<evidence type="ECO:0000256" key="4">
    <source>
        <dbReference type="PROSITE-ProRule" id="PRU00169"/>
    </source>
</evidence>
<evidence type="ECO:0000256" key="2">
    <source>
        <dbReference type="ARBA" id="ARBA00023125"/>
    </source>
</evidence>
<dbReference type="Pfam" id="PF00072">
    <property type="entry name" value="Response_reg"/>
    <property type="match status" value="1"/>
</dbReference>
<proteinExistence type="predicted"/>
<gene>
    <name evidence="7" type="ORF">J40TS1_32660</name>
</gene>
<comment type="caution">
    <text evidence="7">The sequence shown here is derived from an EMBL/GenBank/DDBJ whole genome shotgun (WGS) entry which is preliminary data.</text>
</comment>
<organism evidence="7 8">
    <name type="scientific">Paenibacillus montaniterrae</name>
    <dbReference type="NCBI Taxonomy" id="429341"/>
    <lineage>
        <taxon>Bacteria</taxon>
        <taxon>Bacillati</taxon>
        <taxon>Bacillota</taxon>
        <taxon>Bacilli</taxon>
        <taxon>Bacillales</taxon>
        <taxon>Paenibacillaceae</taxon>
        <taxon>Paenibacillus</taxon>
    </lineage>
</organism>
<keyword evidence="2" id="KW-0238">DNA-binding</keyword>
<evidence type="ECO:0000259" key="5">
    <source>
        <dbReference type="PROSITE" id="PS01124"/>
    </source>
</evidence>
<dbReference type="Proteomes" id="UP000683139">
    <property type="component" value="Unassembled WGS sequence"/>
</dbReference>
<dbReference type="PRINTS" id="PR00032">
    <property type="entry name" value="HTHARAC"/>
</dbReference>
<evidence type="ECO:0000259" key="6">
    <source>
        <dbReference type="PROSITE" id="PS50110"/>
    </source>
</evidence>
<dbReference type="PANTHER" id="PTHR43280:SF2">
    <property type="entry name" value="HTH-TYPE TRANSCRIPTIONAL REGULATOR EXSA"/>
    <property type="match status" value="1"/>
</dbReference>
<feature type="domain" description="HTH araC/xylS-type" evidence="5">
    <location>
        <begin position="429"/>
        <end position="528"/>
    </location>
</feature>
<sequence length="535" mass="61884">MIQMLIVDDEKLLTDALEADIEWEKLGITAVYKAYNSRQAKEIFDSVAIDLMLCDIEMPQGSGLELLAWVKEHYPRTEAVFMTCHADFNYAKRAMQLGSFDYLLKPVLNDELYEVVARVLEKIRQEHDQIQYSQIGYYWARHQPLVAERLWMDIIDQTVPSNLAAIKKEAEERNIPFDEQLRLLPVLLSIDRYHKPLTVRDEKIIEYALTNSGEELLGLQGAGFLFKLEQRKLLALIPVEQDVSILRSQLQERCTAFIESASTYFYCDLSIYIGLDIYSHELSKMVSQLLEWDKRNVAIHKNVFTWESRNAASAELALPDMNLWAVMLKEGRGEQVIAEAEAFLTGFIGSEAMDADNLYRFHHNLLQTVFYVLKLKGIEAHLLFDNADSTERFQKAAHSVSHMIDWVHYTVRKAMEYMDTVENSPSIIERVERFIAQHIDAEKLTREEVANHLYLNADYLDRLLKKEAGCSVTELIISKRMQQAQHLLERTTLPISTIAVQSGYSNLAHFSRRFKKFAGASPHEYRLNYRATKQQ</sequence>
<dbReference type="RefSeq" id="WP_213517154.1">
    <property type="nucleotide sequence ID" value="NZ_BOSE01000006.1"/>
</dbReference>
<dbReference type="InterPro" id="IPR018060">
    <property type="entry name" value="HTH_AraC"/>
</dbReference>
<dbReference type="PROSITE" id="PS01124">
    <property type="entry name" value="HTH_ARAC_FAMILY_2"/>
    <property type="match status" value="1"/>
</dbReference>
<dbReference type="PROSITE" id="PS00041">
    <property type="entry name" value="HTH_ARAC_FAMILY_1"/>
    <property type="match status" value="1"/>
</dbReference>
<evidence type="ECO:0008006" key="9">
    <source>
        <dbReference type="Google" id="ProtNLM"/>
    </source>
</evidence>
<dbReference type="Pfam" id="PF12833">
    <property type="entry name" value="HTH_18"/>
    <property type="match status" value="1"/>
</dbReference>
<keyword evidence="3" id="KW-0804">Transcription</keyword>
<dbReference type="Gene3D" id="1.10.10.60">
    <property type="entry name" value="Homeodomain-like"/>
    <property type="match status" value="2"/>
</dbReference>
<dbReference type="PROSITE" id="PS50110">
    <property type="entry name" value="RESPONSE_REGULATORY"/>
    <property type="match status" value="1"/>
</dbReference>
<accession>A0A919YSN4</accession>
<dbReference type="InterPro" id="IPR020449">
    <property type="entry name" value="Tscrpt_reg_AraC-type_HTH"/>
</dbReference>
<dbReference type="CDD" id="cd17536">
    <property type="entry name" value="REC_YesN-like"/>
    <property type="match status" value="1"/>
</dbReference>
<dbReference type="PANTHER" id="PTHR43280">
    <property type="entry name" value="ARAC-FAMILY TRANSCRIPTIONAL REGULATOR"/>
    <property type="match status" value="1"/>
</dbReference>
<dbReference type="GO" id="GO:0000160">
    <property type="term" value="P:phosphorelay signal transduction system"/>
    <property type="evidence" value="ECO:0007669"/>
    <property type="project" value="InterPro"/>
</dbReference>
<dbReference type="InterPro" id="IPR011006">
    <property type="entry name" value="CheY-like_superfamily"/>
</dbReference>
<reference evidence="7" key="1">
    <citation type="submission" date="2021-03" db="EMBL/GenBank/DDBJ databases">
        <title>Antimicrobial resistance genes in bacteria isolated from Japanese honey, and their potential for conferring macrolide and lincosamide resistance in the American foulbrood pathogen Paenibacillus larvae.</title>
        <authorList>
            <person name="Okamoto M."/>
            <person name="Kumagai M."/>
            <person name="Kanamori H."/>
            <person name="Takamatsu D."/>
        </authorList>
    </citation>
    <scope>NUCLEOTIDE SEQUENCE</scope>
    <source>
        <strain evidence="7">J40TS1</strain>
    </source>
</reference>
<dbReference type="InterPro" id="IPR018062">
    <property type="entry name" value="HTH_AraC-typ_CS"/>
</dbReference>
<dbReference type="InterPro" id="IPR001789">
    <property type="entry name" value="Sig_transdc_resp-reg_receiver"/>
</dbReference>
<dbReference type="Gene3D" id="3.40.50.2300">
    <property type="match status" value="1"/>
</dbReference>
<dbReference type="SUPFAM" id="SSF52172">
    <property type="entry name" value="CheY-like"/>
    <property type="match status" value="1"/>
</dbReference>
<keyword evidence="1" id="KW-0805">Transcription regulation</keyword>
<dbReference type="GO" id="GO:0043565">
    <property type="term" value="F:sequence-specific DNA binding"/>
    <property type="evidence" value="ECO:0007669"/>
    <property type="project" value="InterPro"/>
</dbReference>
<dbReference type="SMART" id="SM00342">
    <property type="entry name" value="HTH_ARAC"/>
    <property type="match status" value="1"/>
</dbReference>
<keyword evidence="4" id="KW-0597">Phosphoprotein</keyword>
<dbReference type="EMBL" id="BOSE01000006">
    <property type="protein sequence ID" value="GIP17624.1"/>
    <property type="molecule type" value="Genomic_DNA"/>
</dbReference>
<evidence type="ECO:0000313" key="7">
    <source>
        <dbReference type="EMBL" id="GIP17624.1"/>
    </source>
</evidence>